<evidence type="ECO:0000256" key="5">
    <source>
        <dbReference type="ARBA" id="ARBA00023136"/>
    </source>
</evidence>
<dbReference type="InterPro" id="IPR051211">
    <property type="entry name" value="PG_lysyltransferase"/>
</dbReference>
<accession>A0A7W4TQE3</accession>
<evidence type="ECO:0000313" key="10">
    <source>
        <dbReference type="Proteomes" id="UP000533269"/>
    </source>
</evidence>
<dbReference type="Pfam" id="PF16995">
    <property type="entry name" value="tRNA-synt_2_TM"/>
    <property type="match status" value="1"/>
</dbReference>
<keyword evidence="5 6" id="KW-0472">Membrane</keyword>
<reference evidence="9 10" key="2">
    <citation type="submission" date="2020-08" db="EMBL/GenBank/DDBJ databases">
        <authorList>
            <person name="Partida-Martinez L."/>
            <person name="Huntemann M."/>
            <person name="Clum A."/>
            <person name="Wang J."/>
            <person name="Palaniappan K."/>
            <person name="Ritter S."/>
            <person name="Chen I.-M."/>
            <person name="Stamatis D."/>
            <person name="Reddy T."/>
            <person name="O'Malley R."/>
            <person name="Daum C."/>
            <person name="Shapiro N."/>
            <person name="Ivanova N."/>
            <person name="Kyrpides N."/>
            <person name="Woyke T."/>
        </authorList>
    </citation>
    <scope>NUCLEOTIDE SEQUENCE [LARGE SCALE GENOMIC DNA]</scope>
    <source>
        <strain evidence="9 10">AS2.23</strain>
    </source>
</reference>
<comment type="subcellular location">
    <subcellularLocation>
        <location evidence="1">Cell membrane</location>
        <topology evidence="1">Multi-pass membrane protein</topology>
    </subcellularLocation>
</comment>
<name>A0A7W4TQE3_KINRA</name>
<gene>
    <name evidence="9" type="ORF">FHR75_003971</name>
</gene>
<keyword evidence="4 6" id="KW-1133">Transmembrane helix</keyword>
<dbReference type="InterPro" id="IPR031553">
    <property type="entry name" value="tRNA-synt_2_TM"/>
</dbReference>
<evidence type="ECO:0000259" key="8">
    <source>
        <dbReference type="Pfam" id="PF16995"/>
    </source>
</evidence>
<keyword evidence="9" id="KW-0436">Ligase</keyword>
<sequence>MSILLALTPAVRAVAEQVDFERNAWVYVLGWPSFGYGTLLLLLARSLRKRKRAAWRVLAAVVTLNTLGAVALVLTYRNAQAWAVLAVFVLLLAVVLYAQPAFTVLGDPKNLRAAVRVLAVLLGVCLLLGSTLVTVLDASHAGYLQHLAYTFTAALTSVELFEPGPLTLLLPHWVGVLLNTIGTLALLGAGWALFGPRRDQRAHTAADDAALRGLLATAGPQDSLGYFALRPDKSLVFSAGGKAAIAYRTIGDVCLASGDPLGHPSAWPEVIEAWRMLLREHGWIPAVLGASERGAQAYATAGLDALELGDEAVVDTTTFSLEGRAVRSLRQAVNRVARTGMSVRLRRQGDVAPAELVRLAELAEHWRAGEVERGFSMALGRVGEPGDDDLLIAECLDAQGRSCALLTFVPWGRDGLSLDLMRRDRDVELNGLTEFAVTSVLTHAPELGVQRVSLNFAAFRTAFDRGSRLGAGPVLRLWRRVLTFGSRWWQLESLYRANVKYQPQWTPRFLCFASARDVPKIGIAAARAEGFLPSKLPG</sequence>
<dbReference type="Pfam" id="PF09924">
    <property type="entry name" value="LPG_synthase_C"/>
    <property type="match status" value="1"/>
</dbReference>
<feature type="transmembrane region" description="Helical" evidence="6">
    <location>
        <begin position="117"/>
        <end position="136"/>
    </location>
</feature>
<feature type="domain" description="Lysyl-tRNA synthetase N-terminal transmembrane region" evidence="8">
    <location>
        <begin position="2"/>
        <end position="194"/>
    </location>
</feature>
<dbReference type="PANTHER" id="PTHR34697:SF2">
    <property type="entry name" value="PHOSPHATIDYLGLYCEROL LYSYLTRANSFERASE"/>
    <property type="match status" value="1"/>
</dbReference>
<proteinExistence type="predicted"/>
<feature type="domain" description="Phosphatidylglycerol lysyltransferase C-terminal" evidence="7">
    <location>
        <begin position="213"/>
        <end position="512"/>
    </location>
</feature>
<evidence type="ECO:0000256" key="4">
    <source>
        <dbReference type="ARBA" id="ARBA00022989"/>
    </source>
</evidence>
<feature type="transmembrane region" description="Helical" evidence="6">
    <location>
        <begin position="55"/>
        <end position="76"/>
    </location>
</feature>
<feature type="transmembrane region" description="Helical" evidence="6">
    <location>
        <begin position="173"/>
        <end position="194"/>
    </location>
</feature>
<feature type="transmembrane region" description="Helical" evidence="6">
    <location>
        <begin position="82"/>
        <end position="105"/>
    </location>
</feature>
<evidence type="ECO:0000259" key="7">
    <source>
        <dbReference type="Pfam" id="PF09924"/>
    </source>
</evidence>
<organism evidence="9 10">
    <name type="scientific">Kineococcus radiotolerans</name>
    <dbReference type="NCBI Taxonomy" id="131568"/>
    <lineage>
        <taxon>Bacteria</taxon>
        <taxon>Bacillati</taxon>
        <taxon>Actinomycetota</taxon>
        <taxon>Actinomycetes</taxon>
        <taxon>Kineosporiales</taxon>
        <taxon>Kineosporiaceae</taxon>
        <taxon>Kineococcus</taxon>
    </lineage>
</organism>
<evidence type="ECO:0000256" key="2">
    <source>
        <dbReference type="ARBA" id="ARBA00022475"/>
    </source>
</evidence>
<reference evidence="9 10" key="1">
    <citation type="submission" date="2020-08" db="EMBL/GenBank/DDBJ databases">
        <title>The Agave Microbiome: Exploring the role of microbial communities in plant adaptations to desert environments.</title>
        <authorList>
            <person name="Partida-Martinez L.P."/>
        </authorList>
    </citation>
    <scope>NUCLEOTIDE SEQUENCE [LARGE SCALE GENOMIC DNA]</scope>
    <source>
        <strain evidence="9 10">AS2.23</strain>
    </source>
</reference>
<dbReference type="AlphaFoldDB" id="A0A7W4TQE3"/>
<evidence type="ECO:0000256" key="6">
    <source>
        <dbReference type="SAM" id="Phobius"/>
    </source>
</evidence>
<dbReference type="GO" id="GO:0055091">
    <property type="term" value="P:phospholipid homeostasis"/>
    <property type="evidence" value="ECO:0007669"/>
    <property type="project" value="TreeGrafter"/>
</dbReference>
<dbReference type="GO" id="GO:0016755">
    <property type="term" value="F:aminoacyltransferase activity"/>
    <property type="evidence" value="ECO:0007669"/>
    <property type="project" value="TreeGrafter"/>
</dbReference>
<keyword evidence="9" id="KW-0030">Aminoacyl-tRNA synthetase</keyword>
<keyword evidence="3 6" id="KW-0812">Transmembrane</keyword>
<dbReference type="Proteomes" id="UP000533269">
    <property type="component" value="Unassembled WGS sequence"/>
</dbReference>
<dbReference type="PANTHER" id="PTHR34697">
    <property type="entry name" value="PHOSPHATIDYLGLYCEROL LYSYLTRANSFERASE"/>
    <property type="match status" value="1"/>
</dbReference>
<dbReference type="GO" id="GO:0004824">
    <property type="term" value="F:lysine-tRNA ligase activity"/>
    <property type="evidence" value="ECO:0007669"/>
    <property type="project" value="UniProtKB-EC"/>
</dbReference>
<evidence type="ECO:0000313" key="9">
    <source>
        <dbReference type="EMBL" id="MBB2903129.1"/>
    </source>
</evidence>
<comment type="caution">
    <text evidence="9">The sequence shown here is derived from an EMBL/GenBank/DDBJ whole genome shotgun (WGS) entry which is preliminary data.</text>
</comment>
<dbReference type="GO" id="GO:0005886">
    <property type="term" value="C:plasma membrane"/>
    <property type="evidence" value="ECO:0007669"/>
    <property type="project" value="UniProtKB-SubCell"/>
</dbReference>
<dbReference type="EC" id="6.1.1.6" evidence="9"/>
<dbReference type="EMBL" id="JACHVY010000005">
    <property type="protein sequence ID" value="MBB2903129.1"/>
    <property type="molecule type" value="Genomic_DNA"/>
</dbReference>
<evidence type="ECO:0000256" key="3">
    <source>
        <dbReference type="ARBA" id="ARBA00022692"/>
    </source>
</evidence>
<keyword evidence="2" id="KW-1003">Cell membrane</keyword>
<protein>
    <submittedName>
        <fullName evidence="9">Lysyl-tRNA synthetase class 2</fullName>
        <ecNumber evidence="9">6.1.1.6</ecNumber>
    </submittedName>
</protein>
<evidence type="ECO:0000256" key="1">
    <source>
        <dbReference type="ARBA" id="ARBA00004651"/>
    </source>
</evidence>
<dbReference type="InterPro" id="IPR024320">
    <property type="entry name" value="LPG_synthase_C"/>
</dbReference>
<feature type="transmembrane region" description="Helical" evidence="6">
    <location>
        <begin position="25"/>
        <end position="43"/>
    </location>
</feature>